<evidence type="ECO:0000259" key="1">
    <source>
        <dbReference type="PROSITE" id="PS50011"/>
    </source>
</evidence>
<dbReference type="SUPFAM" id="SSF56112">
    <property type="entry name" value="Protein kinase-like (PK-like)"/>
    <property type="match status" value="1"/>
</dbReference>
<feature type="non-terminal residue" evidence="2">
    <location>
        <position position="1"/>
    </location>
</feature>
<organism evidence="2 3">
    <name type="scientific">Gigaspora rosea</name>
    <dbReference type="NCBI Taxonomy" id="44941"/>
    <lineage>
        <taxon>Eukaryota</taxon>
        <taxon>Fungi</taxon>
        <taxon>Fungi incertae sedis</taxon>
        <taxon>Mucoromycota</taxon>
        <taxon>Glomeromycotina</taxon>
        <taxon>Glomeromycetes</taxon>
        <taxon>Diversisporales</taxon>
        <taxon>Gigasporaceae</taxon>
        <taxon>Gigaspora</taxon>
    </lineage>
</organism>
<accession>A0A397VUT9</accession>
<dbReference type="Gene3D" id="1.10.510.10">
    <property type="entry name" value="Transferase(Phosphotransferase) domain 1"/>
    <property type="match status" value="1"/>
</dbReference>
<evidence type="ECO:0000313" key="3">
    <source>
        <dbReference type="Proteomes" id="UP000266673"/>
    </source>
</evidence>
<dbReference type="AlphaFoldDB" id="A0A397VUT9"/>
<sequence>IAPETLRKKEYTMASDIYSFGMIMWELLSGRLSLSDKNHDLCLLLEVCEGVRLAVIEDVPQCYNDLMKKCWDNNPEKRPKASEIYK</sequence>
<comment type="caution">
    <text evidence="2">The sequence shown here is derived from an EMBL/GenBank/DDBJ whole genome shotgun (WGS) entry which is preliminary data.</text>
</comment>
<dbReference type="OrthoDB" id="2387484at2759"/>
<dbReference type="GO" id="GO:0004672">
    <property type="term" value="F:protein kinase activity"/>
    <property type="evidence" value="ECO:0007669"/>
    <property type="project" value="InterPro"/>
</dbReference>
<proteinExistence type="predicted"/>
<dbReference type="Proteomes" id="UP000266673">
    <property type="component" value="Unassembled WGS sequence"/>
</dbReference>
<dbReference type="STRING" id="44941.A0A397VUT9"/>
<dbReference type="InterPro" id="IPR053215">
    <property type="entry name" value="TKL_Ser/Thr_kinase"/>
</dbReference>
<dbReference type="PANTHER" id="PTHR45756:SF1">
    <property type="entry name" value="PROTEIN KINASE DOMAIN CONTAINING PROTEIN"/>
    <property type="match status" value="1"/>
</dbReference>
<dbReference type="GO" id="GO:0005524">
    <property type="term" value="F:ATP binding"/>
    <property type="evidence" value="ECO:0007669"/>
    <property type="project" value="InterPro"/>
</dbReference>
<gene>
    <name evidence="2" type="ORF">C2G38_1912452</name>
</gene>
<dbReference type="InterPro" id="IPR001245">
    <property type="entry name" value="Ser-Thr/Tyr_kinase_cat_dom"/>
</dbReference>
<keyword evidence="2" id="KW-0418">Kinase</keyword>
<dbReference type="EMBL" id="QKWP01000292">
    <property type="protein sequence ID" value="RIB22786.1"/>
    <property type="molecule type" value="Genomic_DNA"/>
</dbReference>
<keyword evidence="3" id="KW-1185">Reference proteome</keyword>
<evidence type="ECO:0000313" key="2">
    <source>
        <dbReference type="EMBL" id="RIB22786.1"/>
    </source>
</evidence>
<dbReference type="PANTHER" id="PTHR45756">
    <property type="entry name" value="PALMITOYLTRANSFERASE"/>
    <property type="match status" value="1"/>
</dbReference>
<feature type="domain" description="Protein kinase" evidence="1">
    <location>
        <begin position="1"/>
        <end position="86"/>
    </location>
</feature>
<keyword evidence="2" id="KW-0808">Transferase</keyword>
<dbReference type="InterPro" id="IPR000719">
    <property type="entry name" value="Prot_kinase_dom"/>
</dbReference>
<dbReference type="Pfam" id="PF07714">
    <property type="entry name" value="PK_Tyr_Ser-Thr"/>
    <property type="match status" value="1"/>
</dbReference>
<reference evidence="2 3" key="1">
    <citation type="submission" date="2018-06" db="EMBL/GenBank/DDBJ databases">
        <title>Comparative genomics reveals the genomic features of Rhizophagus irregularis, R. cerebriforme, R. diaphanum and Gigaspora rosea, and their symbiotic lifestyle signature.</title>
        <authorList>
            <person name="Morin E."/>
            <person name="San Clemente H."/>
            <person name="Chen E.C.H."/>
            <person name="De La Providencia I."/>
            <person name="Hainaut M."/>
            <person name="Kuo A."/>
            <person name="Kohler A."/>
            <person name="Murat C."/>
            <person name="Tang N."/>
            <person name="Roy S."/>
            <person name="Loubradou J."/>
            <person name="Henrissat B."/>
            <person name="Grigoriev I.V."/>
            <person name="Corradi N."/>
            <person name="Roux C."/>
            <person name="Martin F.M."/>
        </authorList>
    </citation>
    <scope>NUCLEOTIDE SEQUENCE [LARGE SCALE GENOMIC DNA]</scope>
    <source>
        <strain evidence="2 3">DAOM 194757</strain>
    </source>
</reference>
<dbReference type="PROSITE" id="PS50011">
    <property type="entry name" value="PROTEIN_KINASE_DOM"/>
    <property type="match status" value="1"/>
</dbReference>
<protein>
    <submittedName>
        <fullName evidence="2">Kinase-like domain-containing protein</fullName>
    </submittedName>
</protein>
<dbReference type="InterPro" id="IPR011009">
    <property type="entry name" value="Kinase-like_dom_sf"/>
</dbReference>
<name>A0A397VUT9_9GLOM</name>
<feature type="non-terminal residue" evidence="2">
    <location>
        <position position="86"/>
    </location>
</feature>